<protein>
    <submittedName>
        <fullName evidence="1">Uncharacterized protein</fullName>
    </submittedName>
</protein>
<comment type="caution">
    <text evidence="1">The sequence shown here is derived from an EMBL/GenBank/DDBJ whole genome shotgun (WGS) entry which is preliminary data.</text>
</comment>
<sequence length="76" mass="8326">MNALKHKSLLVAFRLINQFVNLPAKGRAHIVPPISAAGIHLAGFSQASIKNDPAHINFRTVCPALQTLPQSLEFFH</sequence>
<proteinExistence type="predicted"/>
<gene>
    <name evidence="1" type="ORF">DPQ25_00330</name>
</gene>
<reference evidence="1 2" key="1">
    <citation type="submission" date="2018-06" db="EMBL/GenBank/DDBJ databases">
        <title>Noncontiguous genome sequence of Ruminococcaceae bacterium ASD2818.</title>
        <authorList>
            <person name="Chaplin A.V."/>
            <person name="Sokolova S.R."/>
            <person name="Kochetkova T.O."/>
            <person name="Goltsov A.Y."/>
            <person name="Trofimov D.Y."/>
            <person name="Efimov B.A."/>
        </authorList>
    </citation>
    <scope>NUCLEOTIDE SEQUENCE [LARGE SCALE GENOMIC DNA]</scope>
    <source>
        <strain evidence="1 2">ASD2818</strain>
    </source>
</reference>
<organism evidence="1 2">
    <name type="scientific">Hydrogeniiclostridium mannosilyticum</name>
    <dbReference type="NCBI Taxonomy" id="2764322"/>
    <lineage>
        <taxon>Bacteria</taxon>
        <taxon>Bacillati</taxon>
        <taxon>Bacillota</taxon>
        <taxon>Clostridia</taxon>
        <taxon>Eubacteriales</taxon>
        <taxon>Acutalibacteraceae</taxon>
        <taxon>Hydrogeniiclostridium</taxon>
    </lineage>
</organism>
<keyword evidence="2" id="KW-1185">Reference proteome</keyword>
<accession>A0A328UGW3</accession>
<dbReference type="Proteomes" id="UP000249377">
    <property type="component" value="Unassembled WGS sequence"/>
</dbReference>
<dbReference type="EMBL" id="QLYR01000001">
    <property type="protein sequence ID" value="RAQ30002.1"/>
    <property type="molecule type" value="Genomic_DNA"/>
</dbReference>
<evidence type="ECO:0000313" key="1">
    <source>
        <dbReference type="EMBL" id="RAQ30002.1"/>
    </source>
</evidence>
<evidence type="ECO:0000313" key="2">
    <source>
        <dbReference type="Proteomes" id="UP000249377"/>
    </source>
</evidence>
<name>A0A328UGW3_9FIRM</name>
<dbReference type="AlphaFoldDB" id="A0A328UGW3"/>